<dbReference type="OrthoDB" id="4211at2759"/>
<dbReference type="PANTHER" id="PTHR32098">
    <property type="entry name" value="LYCOPENE BETA/EPSILON CYCLASE PROTEIN"/>
    <property type="match status" value="1"/>
</dbReference>
<organism evidence="2 3">
    <name type="scientific">Ectocarpus siliculosus</name>
    <name type="common">Brown alga</name>
    <name type="synonym">Conferva siliculosa</name>
    <dbReference type="NCBI Taxonomy" id="2880"/>
    <lineage>
        <taxon>Eukaryota</taxon>
        <taxon>Sar</taxon>
        <taxon>Stramenopiles</taxon>
        <taxon>Ochrophyta</taxon>
        <taxon>PX clade</taxon>
        <taxon>Phaeophyceae</taxon>
        <taxon>Ectocarpales</taxon>
        <taxon>Ectocarpaceae</taxon>
        <taxon>Ectocarpus</taxon>
    </lineage>
</organism>
<dbReference type="EMBL" id="FN649760">
    <property type="protein sequence ID" value="CBJ33121.1"/>
    <property type="molecule type" value="Genomic_DNA"/>
</dbReference>
<feature type="compositionally biased region" description="Polar residues" evidence="1">
    <location>
        <begin position="308"/>
        <end position="323"/>
    </location>
</feature>
<feature type="region of interest" description="Disordered" evidence="1">
    <location>
        <begin position="194"/>
        <end position="218"/>
    </location>
</feature>
<dbReference type="Proteomes" id="UP000002630">
    <property type="component" value="Unassembled WGS sequence"/>
</dbReference>
<protein>
    <submittedName>
        <fullName evidence="2">Glycine/D-amino acid oxidase-like protein</fullName>
    </submittedName>
</protein>
<dbReference type="AlphaFoldDB" id="D7G111"/>
<evidence type="ECO:0000313" key="3">
    <source>
        <dbReference type="Proteomes" id="UP000002630"/>
    </source>
</evidence>
<sequence>MEAMPSSIQAMGAGGSSTYQGLLRADAGWTALRNMKTGDDAGPAPTYVTESDTPLGAENPPAFDVVVCGGTLGIFVATALQMRGFRVGVVERGPLLGREQEWNISEAELEEMVEAEVLSKEDAEECVSIRFNPLRAGFKRAEGDPDAVDTFCPDVLNTGVKPSLLVDRARRRFEAKGGVVMEFTSIDGVSVRPDGVALSTSPSSPPGGKPPASGAATGEEVTSRLVLDCMGNASPMVRQIRWGKKPEGVCLVVGSCARGYNPDTNKSGDIIYANNPILDKGDGVGVQYFWEAFPAGSGPGDRLRHRTLPSSSPKRTLGLSFNESSRDCSKKQRRV</sequence>
<dbReference type="PANTHER" id="PTHR32098:SF5">
    <property type="entry name" value="LYCOPENE BETA_EPSILON CYCLASE PROTEIN"/>
    <property type="match status" value="1"/>
</dbReference>
<evidence type="ECO:0000256" key="1">
    <source>
        <dbReference type="SAM" id="MobiDB-lite"/>
    </source>
</evidence>
<feature type="region of interest" description="Disordered" evidence="1">
    <location>
        <begin position="299"/>
        <end position="335"/>
    </location>
</feature>
<dbReference type="SUPFAM" id="SSF51905">
    <property type="entry name" value="FAD/NAD(P)-binding domain"/>
    <property type="match status" value="1"/>
</dbReference>
<name>D7G111_ECTSI</name>
<proteinExistence type="predicted"/>
<accession>D7G111</accession>
<dbReference type="STRING" id="2880.D7G111"/>
<dbReference type="eggNOG" id="ENOG502QW6A">
    <property type="taxonomic scope" value="Eukaryota"/>
</dbReference>
<dbReference type="Gene3D" id="3.50.50.60">
    <property type="entry name" value="FAD/NAD(P)-binding domain"/>
    <property type="match status" value="1"/>
</dbReference>
<evidence type="ECO:0000313" key="2">
    <source>
        <dbReference type="EMBL" id="CBJ33121.1"/>
    </source>
</evidence>
<dbReference type="InParanoid" id="D7G111"/>
<gene>
    <name evidence="2" type="ORF">Esi_0423_0019</name>
</gene>
<feature type="compositionally biased region" description="Basic and acidic residues" evidence="1">
    <location>
        <begin position="324"/>
        <end position="335"/>
    </location>
</feature>
<keyword evidence="3" id="KW-1185">Reference proteome</keyword>
<reference evidence="2 3" key="1">
    <citation type="journal article" date="2010" name="Nature">
        <title>The Ectocarpus genome and the independent evolution of multicellularity in brown algae.</title>
        <authorList>
            <person name="Cock J.M."/>
            <person name="Sterck L."/>
            <person name="Rouze P."/>
            <person name="Scornet D."/>
            <person name="Allen A.E."/>
            <person name="Amoutzias G."/>
            <person name="Anthouard V."/>
            <person name="Artiguenave F."/>
            <person name="Aury J.M."/>
            <person name="Badger J.H."/>
            <person name="Beszteri B."/>
            <person name="Billiau K."/>
            <person name="Bonnet E."/>
            <person name="Bothwell J.H."/>
            <person name="Bowler C."/>
            <person name="Boyen C."/>
            <person name="Brownlee C."/>
            <person name="Carrano C.J."/>
            <person name="Charrier B."/>
            <person name="Cho G.Y."/>
            <person name="Coelho S.M."/>
            <person name="Collen J."/>
            <person name="Corre E."/>
            <person name="Da Silva C."/>
            <person name="Delage L."/>
            <person name="Delaroque N."/>
            <person name="Dittami S.M."/>
            <person name="Doulbeau S."/>
            <person name="Elias M."/>
            <person name="Farnham G."/>
            <person name="Gachon C.M."/>
            <person name="Gschloessl B."/>
            <person name="Heesch S."/>
            <person name="Jabbari K."/>
            <person name="Jubin C."/>
            <person name="Kawai H."/>
            <person name="Kimura K."/>
            <person name="Kloareg B."/>
            <person name="Kupper F.C."/>
            <person name="Lang D."/>
            <person name="Le Bail A."/>
            <person name="Leblanc C."/>
            <person name="Lerouge P."/>
            <person name="Lohr M."/>
            <person name="Lopez P.J."/>
            <person name="Martens C."/>
            <person name="Maumus F."/>
            <person name="Michel G."/>
            <person name="Miranda-Saavedra D."/>
            <person name="Morales J."/>
            <person name="Moreau H."/>
            <person name="Motomura T."/>
            <person name="Nagasato C."/>
            <person name="Napoli C.A."/>
            <person name="Nelson D.R."/>
            <person name="Nyvall-Collen P."/>
            <person name="Peters A.F."/>
            <person name="Pommier C."/>
            <person name="Potin P."/>
            <person name="Poulain J."/>
            <person name="Quesneville H."/>
            <person name="Read B."/>
            <person name="Rensing S.A."/>
            <person name="Ritter A."/>
            <person name="Rousvoal S."/>
            <person name="Samanta M."/>
            <person name="Samson G."/>
            <person name="Schroeder D.C."/>
            <person name="Segurens B."/>
            <person name="Strittmatter M."/>
            <person name="Tonon T."/>
            <person name="Tregear J.W."/>
            <person name="Valentin K."/>
            <person name="von Dassow P."/>
            <person name="Yamagishi T."/>
            <person name="Van de Peer Y."/>
            <person name="Wincker P."/>
        </authorList>
    </citation>
    <scope>NUCLEOTIDE SEQUENCE [LARGE SCALE GENOMIC DNA]</scope>
    <source>
        <strain evidence="3">Ec32 / CCAP1310/4</strain>
    </source>
</reference>
<dbReference type="InterPro" id="IPR036188">
    <property type="entry name" value="FAD/NAD-bd_sf"/>
</dbReference>